<dbReference type="InterPro" id="IPR018497">
    <property type="entry name" value="Peptidase_M13_C"/>
</dbReference>
<comment type="caution">
    <text evidence="3">The sequence shown here is derived from an EMBL/GenBank/DDBJ whole genome shotgun (WGS) entry which is preliminary data.</text>
</comment>
<dbReference type="Gene3D" id="1.10.1380.10">
    <property type="entry name" value="Neutral endopeptidase , domain2"/>
    <property type="match status" value="1"/>
</dbReference>
<dbReference type="PANTHER" id="PTHR11733:SF167">
    <property type="entry name" value="FI17812P1-RELATED"/>
    <property type="match status" value="1"/>
</dbReference>
<dbReference type="SUPFAM" id="SSF55486">
    <property type="entry name" value="Metalloproteases ('zincins'), catalytic domain"/>
    <property type="match status" value="1"/>
</dbReference>
<dbReference type="PRINTS" id="PR00786">
    <property type="entry name" value="NEPRILYSIN"/>
</dbReference>
<organism evidence="3 4">
    <name type="scientific">Macrophomina phaseolina</name>
    <dbReference type="NCBI Taxonomy" id="35725"/>
    <lineage>
        <taxon>Eukaryota</taxon>
        <taxon>Fungi</taxon>
        <taxon>Dikarya</taxon>
        <taxon>Ascomycota</taxon>
        <taxon>Pezizomycotina</taxon>
        <taxon>Dothideomycetes</taxon>
        <taxon>Dothideomycetes incertae sedis</taxon>
        <taxon>Botryosphaeriales</taxon>
        <taxon>Botryosphaeriaceae</taxon>
        <taxon>Macrophomina</taxon>
    </lineage>
</organism>
<dbReference type="PANTHER" id="PTHR11733">
    <property type="entry name" value="ZINC METALLOPROTEASE FAMILY M13 NEPRILYSIN-RELATED"/>
    <property type="match status" value="1"/>
</dbReference>
<protein>
    <recommendedName>
        <fullName evidence="2">Peptidase M13 C-terminal domain-containing protein</fullName>
    </recommendedName>
</protein>
<gene>
    <name evidence="3" type="ORF">B0J12DRAFT_790196</name>
</gene>
<evidence type="ECO:0000259" key="2">
    <source>
        <dbReference type="Pfam" id="PF01431"/>
    </source>
</evidence>
<evidence type="ECO:0000313" key="4">
    <source>
        <dbReference type="Proteomes" id="UP000774617"/>
    </source>
</evidence>
<evidence type="ECO:0000313" key="3">
    <source>
        <dbReference type="EMBL" id="KAH7025501.1"/>
    </source>
</evidence>
<evidence type="ECO:0000256" key="1">
    <source>
        <dbReference type="ARBA" id="ARBA00007357"/>
    </source>
</evidence>
<accession>A0ABQ8FTV3</accession>
<dbReference type="Proteomes" id="UP000774617">
    <property type="component" value="Unassembled WGS sequence"/>
</dbReference>
<dbReference type="EMBL" id="JAGTJR010000058">
    <property type="protein sequence ID" value="KAH7025501.1"/>
    <property type="molecule type" value="Genomic_DNA"/>
</dbReference>
<name>A0ABQ8FTV3_9PEZI</name>
<dbReference type="PROSITE" id="PS51885">
    <property type="entry name" value="NEPRILYSIN"/>
    <property type="match status" value="1"/>
</dbReference>
<dbReference type="Pfam" id="PF01431">
    <property type="entry name" value="Peptidase_M13"/>
    <property type="match status" value="1"/>
</dbReference>
<feature type="domain" description="Peptidase M13 C-terminal" evidence="2">
    <location>
        <begin position="73"/>
        <end position="230"/>
    </location>
</feature>
<comment type="similarity">
    <text evidence="1">Belongs to the peptidase M13 family.</text>
</comment>
<dbReference type="InterPro" id="IPR042089">
    <property type="entry name" value="Peptidase_M13_dom_2"/>
</dbReference>
<sequence>MTTMIGYPTRDPGILDPTVLSLYYSTAIVGRDSYWDNGIVWNGFYTALYWNRLSTPRSRYEWDDNESVKTMTAYMMPWENSPVIPAGTMQFPWFDAGLPDHINYGGLAGASIGHEMTHHFDTEGREFDKHGGAYSNWWAEETRANFDKKAQCIIDQFSNYTVPGLDGDVIHVNGQQTLTENIADTGGLSFGFEAWQRRARSSKGNNKLLPGMEEFTPEQLCFIAYASNYC</sequence>
<proteinExistence type="inferred from homology"/>
<keyword evidence="4" id="KW-1185">Reference proteome</keyword>
<dbReference type="InterPro" id="IPR000718">
    <property type="entry name" value="Peptidase_M13"/>
</dbReference>
<dbReference type="InterPro" id="IPR024079">
    <property type="entry name" value="MetalloPept_cat_dom_sf"/>
</dbReference>
<dbReference type="Gene3D" id="3.40.390.10">
    <property type="entry name" value="Collagenase (Catalytic Domain)"/>
    <property type="match status" value="1"/>
</dbReference>
<reference evidence="3 4" key="1">
    <citation type="journal article" date="2021" name="Nat. Commun.">
        <title>Genetic determinants of endophytism in the Arabidopsis root mycobiome.</title>
        <authorList>
            <person name="Mesny F."/>
            <person name="Miyauchi S."/>
            <person name="Thiergart T."/>
            <person name="Pickel B."/>
            <person name="Atanasova L."/>
            <person name="Karlsson M."/>
            <person name="Huettel B."/>
            <person name="Barry K.W."/>
            <person name="Haridas S."/>
            <person name="Chen C."/>
            <person name="Bauer D."/>
            <person name="Andreopoulos W."/>
            <person name="Pangilinan J."/>
            <person name="LaButti K."/>
            <person name="Riley R."/>
            <person name="Lipzen A."/>
            <person name="Clum A."/>
            <person name="Drula E."/>
            <person name="Henrissat B."/>
            <person name="Kohler A."/>
            <person name="Grigoriev I.V."/>
            <person name="Martin F.M."/>
            <person name="Hacquard S."/>
        </authorList>
    </citation>
    <scope>NUCLEOTIDE SEQUENCE [LARGE SCALE GENOMIC DNA]</scope>
    <source>
        <strain evidence="3 4">MPI-SDFR-AT-0080</strain>
    </source>
</reference>